<accession>A0A9W9KRP4</accession>
<name>A0A9W9KRP4_9EURO</name>
<sequence length="351" mass="40135">MDIQRQFPGVHWIWGGGISFVYEVHPRIVVKVPQSGEFEKEQFSKELEIYQTFSQRPPCPSIVQCYFYTHNGIFLEYMRDESLSSRIQDNHIRNHQTKVVTTVERLEPLPLRKEWMNDLAQAVAFLESLNLAHGDLRPENILLDRNRIKLSDFDCTAKIGTPHEACLAPYGRLLNDSEVEYGSRGSSGSLGPRTEQFALGSLYYLINYGFEVYGDRCLTEDPYEHGPKTVELLQNMEFPKLDRDPAIDRIIDKCWHNRYATVSELAAETKAILDEGADNEATTTEFHHSNTRDDEDQHLFGGEFLSKKDFCQHLAKRGLLDLLSSGEPGQLGFTLAWYRHCLSNVPSNNAS</sequence>
<dbReference type="GO" id="GO:0004674">
    <property type="term" value="F:protein serine/threonine kinase activity"/>
    <property type="evidence" value="ECO:0007669"/>
    <property type="project" value="TreeGrafter"/>
</dbReference>
<dbReference type="PANTHER" id="PTHR24359">
    <property type="entry name" value="SERINE/THREONINE-PROTEIN KINASE SBK1"/>
    <property type="match status" value="1"/>
</dbReference>
<comment type="caution">
    <text evidence="2">The sequence shown here is derived from an EMBL/GenBank/DDBJ whole genome shotgun (WGS) entry which is preliminary data.</text>
</comment>
<evidence type="ECO:0000313" key="2">
    <source>
        <dbReference type="EMBL" id="KAJ5115381.1"/>
    </source>
</evidence>
<reference evidence="2" key="2">
    <citation type="journal article" date="2023" name="IMA Fungus">
        <title>Comparative genomic study of the Penicillium genus elucidates a diverse pangenome and 15 lateral gene transfer events.</title>
        <authorList>
            <person name="Petersen C."/>
            <person name="Sorensen T."/>
            <person name="Nielsen M.R."/>
            <person name="Sondergaard T.E."/>
            <person name="Sorensen J.L."/>
            <person name="Fitzpatrick D.A."/>
            <person name="Frisvad J.C."/>
            <person name="Nielsen K.L."/>
        </authorList>
    </citation>
    <scope>NUCLEOTIDE SEQUENCE</scope>
    <source>
        <strain evidence="2">IBT 34128</strain>
    </source>
</reference>
<dbReference type="Proteomes" id="UP001141434">
    <property type="component" value="Unassembled WGS sequence"/>
</dbReference>
<dbReference type="PANTHER" id="PTHR24359:SF1">
    <property type="entry name" value="INHIBITOR OF NUCLEAR FACTOR KAPPA-B KINASE EPSILON SUBUNIT HOMOLOG 1-RELATED"/>
    <property type="match status" value="1"/>
</dbReference>
<dbReference type="GeneID" id="81390890"/>
<protein>
    <recommendedName>
        <fullName evidence="1">Protein kinase domain-containing protein</fullName>
    </recommendedName>
</protein>
<gene>
    <name evidence="2" type="ORF">NUU61_001140</name>
</gene>
<dbReference type="EMBL" id="JAPMSZ010000001">
    <property type="protein sequence ID" value="KAJ5115381.1"/>
    <property type="molecule type" value="Genomic_DNA"/>
</dbReference>
<dbReference type="Pfam" id="PF00069">
    <property type="entry name" value="Pkinase"/>
    <property type="match status" value="1"/>
</dbReference>
<dbReference type="SUPFAM" id="SSF56112">
    <property type="entry name" value="Protein kinase-like (PK-like)"/>
    <property type="match status" value="1"/>
</dbReference>
<evidence type="ECO:0000259" key="1">
    <source>
        <dbReference type="PROSITE" id="PS50011"/>
    </source>
</evidence>
<dbReference type="OrthoDB" id="4062651at2759"/>
<dbReference type="InterPro" id="IPR011009">
    <property type="entry name" value="Kinase-like_dom_sf"/>
</dbReference>
<dbReference type="AlphaFoldDB" id="A0A9W9KRP4"/>
<dbReference type="PROSITE" id="PS50011">
    <property type="entry name" value="PROTEIN_KINASE_DOM"/>
    <property type="match status" value="1"/>
</dbReference>
<feature type="domain" description="Protein kinase" evidence="1">
    <location>
        <begin position="7"/>
        <end position="301"/>
    </location>
</feature>
<evidence type="ECO:0000313" key="3">
    <source>
        <dbReference type="Proteomes" id="UP001141434"/>
    </source>
</evidence>
<dbReference type="InterPro" id="IPR000719">
    <property type="entry name" value="Prot_kinase_dom"/>
</dbReference>
<reference evidence="2" key="1">
    <citation type="submission" date="2022-11" db="EMBL/GenBank/DDBJ databases">
        <authorList>
            <person name="Petersen C."/>
        </authorList>
    </citation>
    <scope>NUCLEOTIDE SEQUENCE</scope>
    <source>
        <strain evidence="2">IBT 34128</strain>
    </source>
</reference>
<keyword evidence="3" id="KW-1185">Reference proteome</keyword>
<organism evidence="2 3">
    <name type="scientific">Penicillium alfredii</name>
    <dbReference type="NCBI Taxonomy" id="1506179"/>
    <lineage>
        <taxon>Eukaryota</taxon>
        <taxon>Fungi</taxon>
        <taxon>Dikarya</taxon>
        <taxon>Ascomycota</taxon>
        <taxon>Pezizomycotina</taxon>
        <taxon>Eurotiomycetes</taxon>
        <taxon>Eurotiomycetidae</taxon>
        <taxon>Eurotiales</taxon>
        <taxon>Aspergillaceae</taxon>
        <taxon>Penicillium</taxon>
    </lineage>
</organism>
<proteinExistence type="predicted"/>
<dbReference type="Gene3D" id="1.10.510.10">
    <property type="entry name" value="Transferase(Phosphotransferase) domain 1"/>
    <property type="match status" value="1"/>
</dbReference>
<dbReference type="RefSeq" id="XP_056516572.1">
    <property type="nucleotide sequence ID" value="XM_056651722.1"/>
</dbReference>
<dbReference type="GO" id="GO:0005524">
    <property type="term" value="F:ATP binding"/>
    <property type="evidence" value="ECO:0007669"/>
    <property type="project" value="InterPro"/>
</dbReference>